<dbReference type="SUPFAM" id="SSF52980">
    <property type="entry name" value="Restriction endonuclease-like"/>
    <property type="match status" value="1"/>
</dbReference>
<dbReference type="KEGG" id="pami:JCM7686_2040"/>
<dbReference type="GO" id="GO:0003676">
    <property type="term" value="F:nucleic acid binding"/>
    <property type="evidence" value="ECO:0007669"/>
    <property type="project" value="InterPro"/>
</dbReference>
<sequence>MLDSALLEGRGRAQRSIRGKIGYVSGRMAEEAVADHYAQAGYALAASRWRGKAGEIDLILQKDGGYIFVEVKASADHQQAAERLSRRQMDRICHAACEYVGDLPTGSLTEMRFDAALVDNFGRIEVLENAFGLN</sequence>
<dbReference type="PANTHER" id="PTHR34039">
    <property type="entry name" value="UPF0102 PROTEIN YRAN"/>
    <property type="match status" value="1"/>
</dbReference>
<dbReference type="InterPro" id="IPR003509">
    <property type="entry name" value="UPF0102_YraN-like"/>
</dbReference>
<keyword evidence="2" id="KW-0378">Hydrolase</keyword>
<dbReference type="GO" id="GO:0004519">
    <property type="term" value="F:endonuclease activity"/>
    <property type="evidence" value="ECO:0007669"/>
    <property type="project" value="UniProtKB-KW"/>
</dbReference>
<keyword evidence="2" id="KW-0255">Endonuclease</keyword>
<dbReference type="RefSeq" id="WP_020950759.1">
    <property type="nucleotide sequence ID" value="NC_022041.1"/>
</dbReference>
<keyword evidence="3" id="KW-1185">Reference proteome</keyword>
<gene>
    <name evidence="2" type="ORF">JCM7686_2040</name>
</gene>
<evidence type="ECO:0000313" key="2">
    <source>
        <dbReference type="EMBL" id="AGT09121.1"/>
    </source>
</evidence>
<dbReference type="PANTHER" id="PTHR34039:SF1">
    <property type="entry name" value="UPF0102 PROTEIN YRAN"/>
    <property type="match status" value="1"/>
</dbReference>
<dbReference type="InterPro" id="IPR011856">
    <property type="entry name" value="tRNA_endonuc-like_dom_sf"/>
</dbReference>
<dbReference type="eggNOG" id="COG0792">
    <property type="taxonomic scope" value="Bacteria"/>
</dbReference>
<dbReference type="STRING" id="1367847.JCM7686_2040"/>
<keyword evidence="2" id="KW-0540">Nuclease</keyword>
<accession>S5YVA1</accession>
<evidence type="ECO:0000256" key="1">
    <source>
        <dbReference type="ARBA" id="ARBA00006738"/>
    </source>
</evidence>
<name>S5YVA1_PARAH</name>
<dbReference type="HOGENOM" id="CLU_115353_0_1_5"/>
<dbReference type="Proteomes" id="UP000015480">
    <property type="component" value="Chromosome"/>
</dbReference>
<dbReference type="PATRIC" id="fig|1367847.3.peg.2032"/>
<evidence type="ECO:0000313" key="3">
    <source>
        <dbReference type="Proteomes" id="UP000015480"/>
    </source>
</evidence>
<protein>
    <submittedName>
        <fullName evidence="2">Endonuclease</fullName>
    </submittedName>
</protein>
<dbReference type="AlphaFoldDB" id="S5YVA1"/>
<dbReference type="Pfam" id="PF02021">
    <property type="entry name" value="UPF0102"/>
    <property type="match status" value="1"/>
</dbReference>
<proteinExistence type="inferred from homology"/>
<dbReference type="Gene3D" id="3.40.1350.10">
    <property type="match status" value="1"/>
</dbReference>
<comment type="similarity">
    <text evidence="1">Belongs to the UPF0102 family.</text>
</comment>
<reference evidence="2 3" key="1">
    <citation type="journal article" date="2014" name="BMC Genomics">
        <title>Architecture and functions of a multipartite genome of the methylotrophic bacterium Paracoccus aminophilus JCM 7686, containing primary and secondary chromids.</title>
        <authorList>
            <person name="Dziewit L."/>
            <person name="Czarnecki J."/>
            <person name="Wibberg D."/>
            <person name="Radlinska M."/>
            <person name="Mrozek P."/>
            <person name="Szymczak M."/>
            <person name="Schluter A."/>
            <person name="Puhler A."/>
            <person name="Bartosik D."/>
        </authorList>
    </citation>
    <scope>NUCLEOTIDE SEQUENCE [LARGE SCALE GENOMIC DNA]</scope>
    <source>
        <strain evidence="2">JCM 7686</strain>
    </source>
</reference>
<dbReference type="InterPro" id="IPR011335">
    <property type="entry name" value="Restrct_endonuc-II-like"/>
</dbReference>
<organism evidence="2 3">
    <name type="scientific">Paracoccus aminophilus JCM 7686</name>
    <dbReference type="NCBI Taxonomy" id="1367847"/>
    <lineage>
        <taxon>Bacteria</taxon>
        <taxon>Pseudomonadati</taxon>
        <taxon>Pseudomonadota</taxon>
        <taxon>Alphaproteobacteria</taxon>
        <taxon>Rhodobacterales</taxon>
        <taxon>Paracoccaceae</taxon>
        <taxon>Paracoccus</taxon>
    </lineage>
</organism>
<dbReference type="EMBL" id="CP006650">
    <property type="protein sequence ID" value="AGT09121.1"/>
    <property type="molecule type" value="Genomic_DNA"/>
</dbReference>